<dbReference type="InterPro" id="IPR029063">
    <property type="entry name" value="SAM-dependent_MTases_sf"/>
</dbReference>
<feature type="region of interest" description="Disordered" evidence="1">
    <location>
        <begin position="686"/>
        <end position="721"/>
    </location>
</feature>
<dbReference type="Gene3D" id="3.40.50.150">
    <property type="entry name" value="Vaccinia Virus protein VP39"/>
    <property type="match status" value="1"/>
</dbReference>
<dbReference type="PANTHER" id="PTHR12042">
    <property type="entry name" value="LACTOSYLCERAMIDE 4-ALPHA-GALACTOSYLTRANSFERASE ALPHA- 1,4-GALACTOSYLTRANSFERASE"/>
    <property type="match status" value="1"/>
</dbReference>
<organism evidence="2 3">
    <name type="scientific">Mesorhizobium album</name>
    <dbReference type="NCBI Taxonomy" id="3072314"/>
    <lineage>
        <taxon>Bacteria</taxon>
        <taxon>Pseudomonadati</taxon>
        <taxon>Pseudomonadota</taxon>
        <taxon>Alphaproteobacteria</taxon>
        <taxon>Hyphomicrobiales</taxon>
        <taxon>Phyllobacteriaceae</taxon>
        <taxon>Mesorhizobium</taxon>
    </lineage>
</organism>
<dbReference type="Proteomes" id="UP001287059">
    <property type="component" value="Unassembled WGS sequence"/>
</dbReference>
<dbReference type="Gene3D" id="3.90.550.20">
    <property type="match status" value="1"/>
</dbReference>
<comment type="caution">
    <text evidence="2">The sequence shown here is derived from an EMBL/GenBank/DDBJ whole genome shotgun (WGS) entry which is preliminary data.</text>
</comment>
<sequence>MTNGKRLCLNMIIKNEMANLERCLGAVADHIDCWVIGDTGSSDGSQDFIRSFFAARNVPGELHEFPFHNFEQARNAALDCAYASQLSYDYLLFDDADMELVVEDRDFRGRLHGPGYRLLQRSDSGLAYWNTRLVRRDAGARYHGVTHEYIDVPGEVQELRGVWYKDHATGSNRVDKFERDIKLLLGALEDDPENHRYWYYLAQSYRDAGRTEEAAVAYAKRAAMGGWDEEAWNARLQEARCLRKLGDDAGFIRQALAAFDQRPQRAEPLYDLARFYREKGMNPASVLFSEAGLAIRRPEQDILFLEDFVYTAGLREEYSIAANYARDPERKDRGFATCNWLALDRTIADGPRELARSNLFFYVRPAKAEMPSFSARPVGYDVPDGYRPTNPSVTLSGSQIVLSQPAVNHPLTENGLEFETKDDDTIHTRNFLLRLNDELAVVSAKEILPPVDMPEPVYKRVRGFEDMRLFAWNGEVWGSACVREFTPEGWCEQVVARIDESNGCRLADWRVLRPSGPRVHEKGWMPQVKPAPHDAGGERLQFIYACDPARTVDERGGTVATTEPAIAAQRFRGGSQVVGFDDGWLALIHEVQWRAAEDRRYYLHRFVWFDETNALRKVSRPFFFNKKGIEFAAGLAWHPDKRRLLISYSVADSESWLATVDAAEVRVLLEDVDRLRSGLAEAGFELKRPSQPLTPPSAGPRRIDHSLETGATPGRAGDRAANGKGEVRLEGEFFGSGEAKSAEEIFGELAPFLRDVTSPRDRRDRSRKFDARITPFLGADDAALPQINCFYEVISEAAQHRTLIAAVSSMRRAGHPVRVWSYSPNKLEFLTPYGIEIRAADDVMPQSLFERIVGGSEIRYFSDVFRYAALYEHGGLWMDTDVILLRAFPFNGDHFFNLQWRGSHKGHFICGNVIYARPYSRHIRALYEMSIWRFHEARGKEFGDVGPKLLSDYIASDAGAELRDRVFSPMFFNSIDWTELDRFDKPIAELADHLNDERVFGVHLWTARNEVKQDNERAPFITQLVSPLESFPTLTNLADRFNTDKNRHTGNRHCYARIYDRLLSPRRLSMRRLMEIGLCRGLAEGNQTETPSASLWQSYFPFCQVIGVDLTDFSQSNDERFTSFVCDQSRQDDLRRVAAKIEPGSLDVIIDDGSHASHDEQLTLREFFPLLAEGGWYFIEDLDWQPPGEDSARVTLTKTLLREIKDHGRSRSLDPFGVGELADQFAEILFFDSHYELDRARLLGGLVAIRKVGRADAAARTDPASAVGEAERK</sequence>
<dbReference type="RefSeq" id="WP_320290187.1">
    <property type="nucleotide sequence ID" value="NZ_JAVIIW010000041.1"/>
</dbReference>
<dbReference type="InterPro" id="IPR023296">
    <property type="entry name" value="Glyco_hydro_beta-prop_sf"/>
</dbReference>
<gene>
    <name evidence="2" type="ORF">RFN28_26810</name>
</gene>
<dbReference type="EMBL" id="JAVIIW010000041">
    <property type="protein sequence ID" value="MDX8482046.1"/>
    <property type="molecule type" value="Genomic_DNA"/>
</dbReference>
<dbReference type="Gene3D" id="2.115.10.20">
    <property type="entry name" value="Glycosyl hydrolase domain, family 43"/>
    <property type="match status" value="1"/>
</dbReference>
<dbReference type="SUPFAM" id="SSF53335">
    <property type="entry name" value="S-adenosyl-L-methionine-dependent methyltransferases"/>
    <property type="match status" value="1"/>
</dbReference>
<evidence type="ECO:0000313" key="3">
    <source>
        <dbReference type="Proteomes" id="UP001287059"/>
    </source>
</evidence>
<keyword evidence="3" id="KW-1185">Reference proteome</keyword>
<evidence type="ECO:0000313" key="2">
    <source>
        <dbReference type="EMBL" id="MDX8482046.1"/>
    </source>
</evidence>
<proteinExistence type="predicted"/>
<name>A0ABU4Y5N0_9HYPH</name>
<evidence type="ECO:0000256" key="1">
    <source>
        <dbReference type="SAM" id="MobiDB-lite"/>
    </source>
</evidence>
<dbReference type="Gene3D" id="3.90.550.10">
    <property type="entry name" value="Spore Coat Polysaccharide Biosynthesis Protein SpsA, Chain A"/>
    <property type="match status" value="1"/>
</dbReference>
<dbReference type="SUPFAM" id="SSF53448">
    <property type="entry name" value="Nucleotide-diphospho-sugar transferases"/>
    <property type="match status" value="2"/>
</dbReference>
<reference evidence="2 3" key="1">
    <citation type="submission" date="2023-08" db="EMBL/GenBank/DDBJ databases">
        <title>Implementing the SeqCode for naming new Mesorhizobium species isolated from Vachellia karroo root nodules.</title>
        <authorList>
            <person name="Van Lill M."/>
        </authorList>
    </citation>
    <scope>NUCLEOTIDE SEQUENCE [LARGE SCALE GENOMIC DNA]</scope>
    <source>
        <strain evidence="2 3">VK24D</strain>
    </source>
</reference>
<protein>
    <submittedName>
        <fullName evidence="2">Glycosyltransferase</fullName>
    </submittedName>
</protein>
<dbReference type="SUPFAM" id="SSF48452">
    <property type="entry name" value="TPR-like"/>
    <property type="match status" value="1"/>
</dbReference>
<dbReference type="InterPro" id="IPR007577">
    <property type="entry name" value="GlycoTrfase_DXD_sugar-bd_CS"/>
</dbReference>
<dbReference type="Gene3D" id="1.25.40.10">
    <property type="entry name" value="Tetratricopeptide repeat domain"/>
    <property type="match status" value="1"/>
</dbReference>
<accession>A0ABU4Y5N0</accession>
<dbReference type="InterPro" id="IPR011990">
    <property type="entry name" value="TPR-like_helical_dom_sf"/>
</dbReference>
<dbReference type="PANTHER" id="PTHR12042:SF21">
    <property type="entry name" value="ALPHA1,4-GALACTOSYLTRANSFERASE 1-RELATED"/>
    <property type="match status" value="1"/>
</dbReference>
<dbReference type="InterPro" id="IPR051981">
    <property type="entry name" value="Glycosyltransf_32"/>
</dbReference>
<dbReference type="Pfam" id="PF04488">
    <property type="entry name" value="Gly_transf_sug"/>
    <property type="match status" value="1"/>
</dbReference>
<dbReference type="InterPro" id="IPR029044">
    <property type="entry name" value="Nucleotide-diphossugar_trans"/>
</dbReference>